<gene>
    <name evidence="2" type="ORF">EA58_18565</name>
</gene>
<dbReference type="OrthoDB" id="8794567at2"/>
<name>A0A066RM68_9GAMM</name>
<feature type="domain" description="YqcC-like" evidence="1">
    <location>
        <begin position="7"/>
        <end position="100"/>
    </location>
</feature>
<comment type="caution">
    <text evidence="2">The sequence shown here is derived from an EMBL/GenBank/DDBJ whole genome shotgun (WGS) entry which is preliminary data.</text>
</comment>
<dbReference type="InterPro" id="IPR036814">
    <property type="entry name" value="YqcC-like_sf"/>
</dbReference>
<sequence length="108" mass="12166">MDPYENTARLLMALEQQLRAHGLWQDESPDEDALASTLPFAVDTLSCAEWLQWIFLPRMHHLVAERLPLPTQFSIYPYAEEAAKLTPALVGVLPVISDLDHWLGGAIQ</sequence>
<dbReference type="Proteomes" id="UP000027192">
    <property type="component" value="Unassembled WGS sequence"/>
</dbReference>
<dbReference type="PANTHER" id="PTHR39586">
    <property type="entry name" value="CYTOPLASMIC PROTEIN-RELATED"/>
    <property type="match status" value="1"/>
</dbReference>
<dbReference type="PIRSF" id="PIRSF006257">
    <property type="entry name" value="UCP006257"/>
    <property type="match status" value="1"/>
</dbReference>
<dbReference type="STRING" id="1654360.EA58_18565"/>
<dbReference type="GO" id="GO:0044010">
    <property type="term" value="P:single-species biofilm formation"/>
    <property type="evidence" value="ECO:0007669"/>
    <property type="project" value="TreeGrafter"/>
</dbReference>
<proteinExistence type="predicted"/>
<dbReference type="InterPro" id="IPR023376">
    <property type="entry name" value="YqcC-like_dom"/>
</dbReference>
<dbReference type="RefSeq" id="WP_036755960.1">
    <property type="nucleotide sequence ID" value="NZ_JAGSGC010000019.1"/>
</dbReference>
<dbReference type="Gene3D" id="1.20.1440.40">
    <property type="entry name" value="YqcC-like"/>
    <property type="match status" value="1"/>
</dbReference>
<evidence type="ECO:0000313" key="2">
    <source>
        <dbReference type="EMBL" id="KDM90176.1"/>
    </source>
</evidence>
<evidence type="ECO:0000259" key="1">
    <source>
        <dbReference type="Pfam" id="PF04287"/>
    </source>
</evidence>
<dbReference type="InterPro" id="IPR007384">
    <property type="entry name" value="UCP006257"/>
</dbReference>
<keyword evidence="3" id="KW-1185">Reference proteome</keyword>
<evidence type="ECO:0000313" key="3">
    <source>
        <dbReference type="Proteomes" id="UP000027192"/>
    </source>
</evidence>
<organism evidence="2 3">
    <name type="scientific">Photobacterium galatheae</name>
    <dbReference type="NCBI Taxonomy" id="1654360"/>
    <lineage>
        <taxon>Bacteria</taxon>
        <taxon>Pseudomonadati</taxon>
        <taxon>Pseudomonadota</taxon>
        <taxon>Gammaproteobacteria</taxon>
        <taxon>Vibrionales</taxon>
        <taxon>Vibrionaceae</taxon>
        <taxon>Photobacterium</taxon>
    </lineage>
</organism>
<accession>A0A066RM68</accession>
<dbReference type="AlphaFoldDB" id="A0A066RM68"/>
<dbReference type="PANTHER" id="PTHR39586:SF1">
    <property type="entry name" value="CYTOPLASMIC PROTEIN"/>
    <property type="match status" value="1"/>
</dbReference>
<dbReference type="EMBL" id="JMIB01000037">
    <property type="protein sequence ID" value="KDM90176.1"/>
    <property type="molecule type" value="Genomic_DNA"/>
</dbReference>
<dbReference type="SUPFAM" id="SSF158452">
    <property type="entry name" value="YqcC-like"/>
    <property type="match status" value="1"/>
</dbReference>
<reference evidence="2 3" key="1">
    <citation type="submission" date="2014-04" db="EMBL/GenBank/DDBJ databases">
        <title>Draft genome sequence of Photobacterium halotolerans S2753: a solonamide, ngercheumicin and holomycin producer.</title>
        <authorList>
            <person name="Machado H.R."/>
            <person name="Gram L."/>
        </authorList>
    </citation>
    <scope>NUCLEOTIDE SEQUENCE [LARGE SCALE GENOMIC DNA]</scope>
    <source>
        <strain evidence="2 3">S2753</strain>
    </source>
</reference>
<protein>
    <recommendedName>
        <fullName evidence="1">YqcC-like domain-containing protein</fullName>
    </recommendedName>
</protein>
<dbReference type="Pfam" id="PF04287">
    <property type="entry name" value="DUF446"/>
    <property type="match status" value="1"/>
</dbReference>